<dbReference type="PANTHER" id="PTHR30483">
    <property type="entry name" value="LEUCINE-SPECIFIC-BINDING PROTEIN"/>
    <property type="match status" value="1"/>
</dbReference>
<reference evidence="7 8" key="1">
    <citation type="journal article" date="2010" name="Stand. Genomic Sci.">
        <title>Complete genome sequence of Conexibacter woesei type strain (ID131577).</title>
        <authorList>
            <person name="Pukall R."/>
            <person name="Lapidus A."/>
            <person name="Glavina Del Rio T."/>
            <person name="Copeland A."/>
            <person name="Tice H."/>
            <person name="Cheng J.-F."/>
            <person name="Lucas S."/>
            <person name="Chen F."/>
            <person name="Nolan M."/>
            <person name="Bruce D."/>
            <person name="Goodwin L."/>
            <person name="Pitluck S."/>
            <person name="Mavromatis K."/>
            <person name="Ivanova N."/>
            <person name="Ovchinnikova G."/>
            <person name="Pati A."/>
            <person name="Chen A."/>
            <person name="Palaniappan K."/>
            <person name="Land M."/>
            <person name="Hauser L."/>
            <person name="Chang Y.-J."/>
            <person name="Jeffries C.D."/>
            <person name="Chain P."/>
            <person name="Meincke L."/>
            <person name="Sims D."/>
            <person name="Brettin T."/>
            <person name="Detter J.C."/>
            <person name="Rohde M."/>
            <person name="Goeker M."/>
            <person name="Bristow J."/>
            <person name="Eisen J.A."/>
            <person name="Markowitz V."/>
            <person name="Kyrpides N.C."/>
            <person name="Klenk H.-P."/>
            <person name="Hugenholtz P."/>
        </authorList>
    </citation>
    <scope>NUCLEOTIDE SEQUENCE [LARGE SCALE GENOMIC DNA]</scope>
    <source>
        <strain evidence="8">DSM 14684 / CIP 108061 / JCM 11494 / NBRC 100937 / ID131577</strain>
    </source>
</reference>
<feature type="chain" id="PRO_5038856688" evidence="5">
    <location>
        <begin position="28"/>
        <end position="407"/>
    </location>
</feature>
<evidence type="ECO:0000256" key="2">
    <source>
        <dbReference type="ARBA" id="ARBA00022448"/>
    </source>
</evidence>
<dbReference type="STRING" id="469383.Cwoe_4381"/>
<dbReference type="Proteomes" id="UP000008229">
    <property type="component" value="Chromosome"/>
</dbReference>
<dbReference type="eggNOG" id="COG0683">
    <property type="taxonomic scope" value="Bacteria"/>
</dbReference>
<dbReference type="SUPFAM" id="SSF53822">
    <property type="entry name" value="Periplasmic binding protein-like I"/>
    <property type="match status" value="1"/>
</dbReference>
<evidence type="ECO:0000256" key="1">
    <source>
        <dbReference type="ARBA" id="ARBA00010062"/>
    </source>
</evidence>
<name>D3F6Z7_CONWI</name>
<keyword evidence="4" id="KW-0029">Amino-acid transport</keyword>
<dbReference type="OrthoDB" id="7337537at2"/>
<dbReference type="InterPro" id="IPR000709">
    <property type="entry name" value="Leu_Ile_Val-bd"/>
</dbReference>
<protein>
    <submittedName>
        <fullName evidence="7">Extracellular ligand-binding receptor</fullName>
    </submittedName>
</protein>
<evidence type="ECO:0000256" key="3">
    <source>
        <dbReference type="ARBA" id="ARBA00022729"/>
    </source>
</evidence>
<keyword evidence="2" id="KW-0813">Transport</keyword>
<feature type="signal peptide" evidence="5">
    <location>
        <begin position="1"/>
        <end position="27"/>
    </location>
</feature>
<dbReference type="InterPro" id="IPR028082">
    <property type="entry name" value="Peripla_BP_I"/>
</dbReference>
<comment type="similarity">
    <text evidence="1">Belongs to the leucine-binding protein family.</text>
</comment>
<dbReference type="KEGG" id="cwo:Cwoe_4381"/>
<evidence type="ECO:0000313" key="8">
    <source>
        <dbReference type="Proteomes" id="UP000008229"/>
    </source>
</evidence>
<evidence type="ECO:0000256" key="4">
    <source>
        <dbReference type="ARBA" id="ARBA00022970"/>
    </source>
</evidence>
<sequence precursor="true">MVDSPAGRHAAAIACCLLAAVLALTLAACGSDSGDSGGSGSSGEGGAVPDGPIVIGAAVAESGDFAPYDEGPLRAVRAAISDVNAAGGVDGHRLELVVSDTTSDPAKGGESALDVISKGAKIVVLTCDFDNSSAAAQTAASKGVIAVSTCGGSDRFNPDVLGPLVFSMATRGVAEGENMAQWAYERMGWRRGFLVRDTNIAYAQDLCGGMDATFTRLGGEIAGQATFKGGDQRFTAQISDVRKADPDFVFVCAGAGEGTPFMKQLRAAGIDTPILAGAAFDGTYWQNAVPGLSDVYFATYGSLLGDDPRPAVNRFFADLERRDGKKSVTSFDLTGYALVEAFKRGVEKAGSVDGEALSRAYESFRDERLITGPQTFTASEHISGLRPMAIMEVQGGRLQFVELYPER</sequence>
<evidence type="ECO:0000259" key="6">
    <source>
        <dbReference type="Pfam" id="PF13458"/>
    </source>
</evidence>
<dbReference type="InterPro" id="IPR051010">
    <property type="entry name" value="BCAA_transport"/>
</dbReference>
<dbReference type="EMBL" id="CP001854">
    <property type="protein sequence ID" value="ADB52795.1"/>
    <property type="molecule type" value="Genomic_DNA"/>
</dbReference>
<dbReference type="GO" id="GO:0006865">
    <property type="term" value="P:amino acid transport"/>
    <property type="evidence" value="ECO:0007669"/>
    <property type="project" value="UniProtKB-KW"/>
</dbReference>
<keyword evidence="3 5" id="KW-0732">Signal</keyword>
<dbReference type="Gene3D" id="3.40.50.2300">
    <property type="match status" value="2"/>
</dbReference>
<organism evidence="7 8">
    <name type="scientific">Conexibacter woesei (strain DSM 14684 / CCUG 47730 / CIP 108061 / JCM 11494 / NBRC 100937 / ID131577)</name>
    <dbReference type="NCBI Taxonomy" id="469383"/>
    <lineage>
        <taxon>Bacteria</taxon>
        <taxon>Bacillati</taxon>
        <taxon>Actinomycetota</taxon>
        <taxon>Thermoleophilia</taxon>
        <taxon>Solirubrobacterales</taxon>
        <taxon>Conexibacteraceae</taxon>
        <taxon>Conexibacter</taxon>
    </lineage>
</organism>
<dbReference type="Pfam" id="PF13458">
    <property type="entry name" value="Peripla_BP_6"/>
    <property type="match status" value="1"/>
</dbReference>
<dbReference type="AlphaFoldDB" id="D3F6Z7"/>
<dbReference type="InterPro" id="IPR028081">
    <property type="entry name" value="Leu-bd"/>
</dbReference>
<keyword evidence="7" id="KW-0675">Receptor</keyword>
<reference evidence="8" key="2">
    <citation type="submission" date="2010-01" db="EMBL/GenBank/DDBJ databases">
        <title>The complete genome of Conexibacter woesei DSM 14684.</title>
        <authorList>
            <consortium name="US DOE Joint Genome Institute (JGI-PGF)"/>
            <person name="Lucas S."/>
            <person name="Copeland A."/>
            <person name="Lapidus A."/>
            <person name="Glavina del Rio T."/>
            <person name="Dalin E."/>
            <person name="Tice H."/>
            <person name="Bruce D."/>
            <person name="Goodwin L."/>
            <person name="Pitluck S."/>
            <person name="Kyrpides N."/>
            <person name="Mavromatis K."/>
            <person name="Ivanova N."/>
            <person name="Mikhailova N."/>
            <person name="Chertkov O."/>
            <person name="Brettin T."/>
            <person name="Detter J.C."/>
            <person name="Han C."/>
            <person name="Larimer F."/>
            <person name="Land M."/>
            <person name="Hauser L."/>
            <person name="Markowitz V."/>
            <person name="Cheng J.-F."/>
            <person name="Hugenholtz P."/>
            <person name="Woyke T."/>
            <person name="Wu D."/>
            <person name="Pukall R."/>
            <person name="Steenblock K."/>
            <person name="Schneider S."/>
            <person name="Klenk H.-P."/>
            <person name="Eisen J.A."/>
        </authorList>
    </citation>
    <scope>NUCLEOTIDE SEQUENCE [LARGE SCALE GENOMIC DNA]</scope>
    <source>
        <strain evidence="8">DSM 14684 / CIP 108061 / JCM 11494 / NBRC 100937 / ID131577</strain>
    </source>
</reference>
<feature type="domain" description="Leucine-binding protein" evidence="6">
    <location>
        <begin position="52"/>
        <end position="396"/>
    </location>
</feature>
<dbReference type="PANTHER" id="PTHR30483:SF6">
    <property type="entry name" value="PERIPLASMIC BINDING PROTEIN OF ABC TRANSPORTER FOR NATURAL AMINO ACIDS"/>
    <property type="match status" value="1"/>
</dbReference>
<dbReference type="RefSeq" id="WP_012935846.1">
    <property type="nucleotide sequence ID" value="NC_013739.1"/>
</dbReference>
<gene>
    <name evidence="7" type="ordered locus">Cwoe_4381</name>
</gene>
<proteinExistence type="inferred from homology"/>
<dbReference type="HOGENOM" id="CLU_027128_6_1_11"/>
<accession>D3F6Z7</accession>
<dbReference type="PRINTS" id="PR00337">
    <property type="entry name" value="LEUILEVALBP"/>
</dbReference>
<evidence type="ECO:0000313" key="7">
    <source>
        <dbReference type="EMBL" id="ADB52795.1"/>
    </source>
</evidence>
<keyword evidence="8" id="KW-1185">Reference proteome</keyword>
<evidence type="ECO:0000256" key="5">
    <source>
        <dbReference type="SAM" id="SignalP"/>
    </source>
</evidence>